<evidence type="ECO:0000259" key="4">
    <source>
        <dbReference type="PROSITE" id="PS50215"/>
    </source>
</evidence>
<feature type="region of interest" description="Disordered" evidence="2">
    <location>
        <begin position="562"/>
        <end position="588"/>
    </location>
</feature>
<dbReference type="STRING" id="6277.A0A498SMH8"/>
<evidence type="ECO:0000256" key="3">
    <source>
        <dbReference type="SAM" id="Phobius"/>
    </source>
</evidence>
<sequence>MLVASAILTVTSNITDERGIHISRRSRREPAVWGEPAPDYSAVQLNNYVHFLNVLIFVDSKITNHYGSSMDNMKRDVMKLVQEANNYFYQINVRIIVVDILQTYRNNLSLYSFEEYRNRRISKLPTHDFAALISYRYAGGLAFVNGMCTSKAVMLCGFYPHNPFAMGGIFFHEVAHLLGVPHRNATNLIDVPNCYCPMGRSAAISGCLKIPGYDHDCTLQQMVNMLEKNRCLRHFKAINFFFTQHRVENSLPLCGNGVIEGKEECDCGLHRLCHNWNCRADECLQIVKTWQLYICGWITIVFFITAVVFCFARRYSCSLTNYSCAVCNLLQLLSSLKSVIRPKSRHFWHRRTSNYAQSLRRAGNGIVAAKHHFIGIPHKLDSSGIAVLIASNDKECLVRKSTTVRPTQPPPPPPPFSSRRTLDKSSVNVAPSPLKRPPPLPIKPPNLLLKMIITGSGDIYEVPNTTRKRLSSLMQSNRVNYSQSSEHYTDQYDSISRKFEDDFDEDFDEDGLLSESQIDEKQHQPIHNTVTVPVKERLPVQEEKIDKSVPLHRLEHVAKLSAREESFSSSESRSQLYPSDDTVSTGLSEEDDRFVSVTDISKAEIERRRRARMNASLDQLKMFHLIKSPKTESKVEKIEILDLTIKYLQSVSNDQRRGSEKMAYMGFKDGFQAAQKATTSFIYNRCYPSISSPLVASVNAELASVFDQSFKSMKWLRPVYGSSVKQMNVHQFGRPSANFLPQLHSTPIFHNIPPLFESPESASSNQSLSQSLLFSMSSSSSSAKGSDESLNESNSIAEFVCVTCEGNCHCNKK</sequence>
<dbReference type="GO" id="GO:0006508">
    <property type="term" value="P:proteolysis"/>
    <property type="evidence" value="ECO:0007669"/>
    <property type="project" value="InterPro"/>
</dbReference>
<protein>
    <recommendedName>
        <fullName evidence="8">BHLH domain-containing protein</fullName>
    </recommendedName>
</protein>
<evidence type="ECO:0000256" key="2">
    <source>
        <dbReference type="SAM" id="MobiDB-lite"/>
    </source>
</evidence>
<dbReference type="Gene3D" id="3.40.390.10">
    <property type="entry name" value="Collagenase (Catalytic Domain)"/>
    <property type="match status" value="1"/>
</dbReference>
<organism evidence="6 7">
    <name type="scientific">Acanthocheilonema viteae</name>
    <name type="common">Filarial nematode worm</name>
    <name type="synonym">Dipetalonema viteae</name>
    <dbReference type="NCBI Taxonomy" id="6277"/>
    <lineage>
        <taxon>Eukaryota</taxon>
        <taxon>Metazoa</taxon>
        <taxon>Ecdysozoa</taxon>
        <taxon>Nematoda</taxon>
        <taxon>Chromadorea</taxon>
        <taxon>Rhabditida</taxon>
        <taxon>Spirurina</taxon>
        <taxon>Spiruromorpha</taxon>
        <taxon>Filarioidea</taxon>
        <taxon>Onchocercidae</taxon>
        <taxon>Acanthocheilonema</taxon>
    </lineage>
</organism>
<evidence type="ECO:0000256" key="1">
    <source>
        <dbReference type="PROSITE-ProRule" id="PRU00276"/>
    </source>
</evidence>
<reference evidence="6 7" key="1">
    <citation type="submission" date="2018-08" db="EMBL/GenBank/DDBJ databases">
        <authorList>
            <person name="Laetsch R D."/>
            <person name="Stevens L."/>
            <person name="Kumar S."/>
            <person name="Blaxter L. M."/>
        </authorList>
    </citation>
    <scope>NUCLEOTIDE SEQUENCE [LARGE SCALE GENOMIC DNA]</scope>
</reference>
<dbReference type="SMART" id="SM00353">
    <property type="entry name" value="HLH"/>
    <property type="match status" value="1"/>
</dbReference>
<dbReference type="PROSITE" id="PS50888">
    <property type="entry name" value="BHLH"/>
    <property type="match status" value="1"/>
</dbReference>
<feature type="binding site" evidence="1">
    <location>
        <position position="172"/>
    </location>
    <ligand>
        <name>Zn(2+)</name>
        <dbReference type="ChEBI" id="CHEBI:29105"/>
        <note>catalytic</note>
    </ligand>
</feature>
<feature type="compositionally biased region" description="Pro residues" evidence="2">
    <location>
        <begin position="407"/>
        <end position="416"/>
    </location>
</feature>
<dbReference type="SUPFAM" id="SSF55486">
    <property type="entry name" value="Metalloproteases ('zincins'), catalytic domain"/>
    <property type="match status" value="1"/>
</dbReference>
<dbReference type="SUPFAM" id="SSF47459">
    <property type="entry name" value="HLH, helix-loop-helix DNA-binding domain"/>
    <property type="match status" value="1"/>
</dbReference>
<feature type="binding site" evidence="1">
    <location>
        <position position="176"/>
    </location>
    <ligand>
        <name>Zn(2+)</name>
        <dbReference type="ChEBI" id="CHEBI:29105"/>
        <note>catalytic</note>
    </ligand>
</feature>
<dbReference type="Pfam" id="PF00010">
    <property type="entry name" value="HLH"/>
    <property type="match status" value="1"/>
</dbReference>
<dbReference type="InterPro" id="IPR024079">
    <property type="entry name" value="MetalloPept_cat_dom_sf"/>
</dbReference>
<dbReference type="AlphaFoldDB" id="A0A498SMH8"/>
<evidence type="ECO:0008006" key="8">
    <source>
        <dbReference type="Google" id="ProtNLM"/>
    </source>
</evidence>
<dbReference type="PANTHER" id="PTHR11905">
    <property type="entry name" value="ADAM A DISINTEGRIN AND METALLOPROTEASE DOMAIN"/>
    <property type="match status" value="1"/>
</dbReference>
<dbReference type="InterPro" id="IPR011598">
    <property type="entry name" value="bHLH_dom"/>
</dbReference>
<feature type="binding site" evidence="1">
    <location>
        <position position="182"/>
    </location>
    <ligand>
        <name>Zn(2+)</name>
        <dbReference type="ChEBI" id="CHEBI:29105"/>
        <note>catalytic</note>
    </ligand>
</feature>
<dbReference type="Proteomes" id="UP000276991">
    <property type="component" value="Unassembled WGS sequence"/>
</dbReference>
<dbReference type="Pfam" id="PF01421">
    <property type="entry name" value="Reprolysin"/>
    <property type="match status" value="1"/>
</dbReference>
<proteinExistence type="predicted"/>
<keyword evidence="3" id="KW-0812">Transmembrane</keyword>
<accession>A0A498SMH8</accession>
<feature type="domain" description="Peptidase M12B" evidence="4">
    <location>
        <begin position="50"/>
        <end position="208"/>
    </location>
</feature>
<evidence type="ECO:0000259" key="5">
    <source>
        <dbReference type="PROSITE" id="PS50888"/>
    </source>
</evidence>
<dbReference type="InterPro" id="IPR036638">
    <property type="entry name" value="HLH_DNA-bd_sf"/>
</dbReference>
<dbReference type="EMBL" id="UPTC01000862">
    <property type="protein sequence ID" value="VBB30389.1"/>
    <property type="molecule type" value="Genomic_DNA"/>
</dbReference>
<dbReference type="GO" id="GO:0046983">
    <property type="term" value="F:protein dimerization activity"/>
    <property type="evidence" value="ECO:0007669"/>
    <property type="project" value="InterPro"/>
</dbReference>
<feature type="region of interest" description="Disordered" evidence="2">
    <location>
        <begin position="400"/>
        <end position="442"/>
    </location>
</feature>
<keyword evidence="3" id="KW-1133">Transmembrane helix</keyword>
<dbReference type="GO" id="GO:0046872">
    <property type="term" value="F:metal ion binding"/>
    <property type="evidence" value="ECO:0007669"/>
    <property type="project" value="UniProtKB-KW"/>
</dbReference>
<dbReference type="Gene3D" id="4.10.280.10">
    <property type="entry name" value="Helix-loop-helix DNA-binding domain"/>
    <property type="match status" value="1"/>
</dbReference>
<comment type="caution">
    <text evidence="1">Lacks conserved residue(s) required for the propagation of feature annotation.</text>
</comment>
<feature type="compositionally biased region" description="Polar residues" evidence="2">
    <location>
        <begin position="575"/>
        <end position="587"/>
    </location>
</feature>
<keyword evidence="1" id="KW-0479">Metal-binding</keyword>
<dbReference type="Gene3D" id="4.10.70.10">
    <property type="entry name" value="Disintegrin domain"/>
    <property type="match status" value="1"/>
</dbReference>
<evidence type="ECO:0000313" key="7">
    <source>
        <dbReference type="Proteomes" id="UP000276991"/>
    </source>
</evidence>
<dbReference type="GO" id="GO:0004222">
    <property type="term" value="F:metalloendopeptidase activity"/>
    <property type="evidence" value="ECO:0007669"/>
    <property type="project" value="InterPro"/>
</dbReference>
<keyword evidence="7" id="KW-1185">Reference proteome</keyword>
<feature type="domain" description="BHLH" evidence="5">
    <location>
        <begin position="597"/>
        <end position="651"/>
    </location>
</feature>
<dbReference type="InterPro" id="IPR036436">
    <property type="entry name" value="Disintegrin_dom_sf"/>
</dbReference>
<keyword evidence="1" id="KW-0862">Zinc</keyword>
<keyword evidence="3" id="KW-0472">Membrane</keyword>
<dbReference type="InterPro" id="IPR001590">
    <property type="entry name" value="Peptidase_M12B"/>
</dbReference>
<feature type="transmembrane region" description="Helical" evidence="3">
    <location>
        <begin position="290"/>
        <end position="312"/>
    </location>
</feature>
<evidence type="ECO:0000313" key="6">
    <source>
        <dbReference type="EMBL" id="VBB30389.1"/>
    </source>
</evidence>
<dbReference type="OrthoDB" id="5951731at2759"/>
<gene>
    <name evidence="6" type="ORF">NAV_LOCUS5180</name>
</gene>
<name>A0A498SMH8_ACAVI</name>
<dbReference type="PANTHER" id="PTHR11905:SF250">
    <property type="entry name" value="PEPTIDASE M12B DOMAIN-CONTAINING PROTEIN"/>
    <property type="match status" value="1"/>
</dbReference>
<feature type="active site" evidence="1">
    <location>
        <position position="173"/>
    </location>
</feature>
<dbReference type="PROSITE" id="PS50215">
    <property type="entry name" value="ADAM_MEPRO"/>
    <property type="match status" value="1"/>
</dbReference>